<evidence type="ECO:0000256" key="4">
    <source>
        <dbReference type="SAM" id="MobiDB-lite"/>
    </source>
</evidence>
<evidence type="ECO:0000313" key="6">
    <source>
        <dbReference type="Proteomes" id="UP000217199"/>
    </source>
</evidence>
<name>A0A286UVC2_9AGAM</name>
<evidence type="ECO:0000256" key="3">
    <source>
        <dbReference type="PROSITE-ProRule" id="PRU00221"/>
    </source>
</evidence>
<dbReference type="Gene3D" id="2.130.10.10">
    <property type="entry name" value="YVTN repeat-like/Quinoprotein amine dehydrogenase"/>
    <property type="match status" value="2"/>
</dbReference>
<evidence type="ECO:0000313" key="5">
    <source>
        <dbReference type="EMBL" id="PAV23553.1"/>
    </source>
</evidence>
<dbReference type="STRING" id="2282107.A0A286UVC2"/>
<evidence type="ECO:0000256" key="2">
    <source>
        <dbReference type="ARBA" id="ARBA00022737"/>
    </source>
</evidence>
<keyword evidence="1 3" id="KW-0853">WD repeat</keyword>
<gene>
    <name evidence="5" type="ORF">PNOK_0062100</name>
</gene>
<evidence type="ECO:0000256" key="1">
    <source>
        <dbReference type="ARBA" id="ARBA00022574"/>
    </source>
</evidence>
<feature type="repeat" description="WD" evidence="3">
    <location>
        <begin position="121"/>
        <end position="162"/>
    </location>
</feature>
<dbReference type="PROSITE" id="PS00678">
    <property type="entry name" value="WD_REPEATS_1"/>
    <property type="match status" value="2"/>
</dbReference>
<dbReference type="GO" id="GO:0005634">
    <property type="term" value="C:nucleus"/>
    <property type="evidence" value="ECO:0007669"/>
    <property type="project" value="TreeGrafter"/>
</dbReference>
<comment type="caution">
    <text evidence="5">The sequence shown here is derived from an EMBL/GenBank/DDBJ whole genome shotgun (WGS) entry which is preliminary data.</text>
</comment>
<keyword evidence="6" id="KW-1185">Reference proteome</keyword>
<dbReference type="OrthoDB" id="6262491at2759"/>
<accession>A0A286UVC2</accession>
<dbReference type="FunCoup" id="A0A286UVC2">
    <property type="interactions" value="165"/>
</dbReference>
<dbReference type="InParanoid" id="A0A286UVC2"/>
<keyword evidence="2" id="KW-0677">Repeat</keyword>
<dbReference type="InterPro" id="IPR020472">
    <property type="entry name" value="WD40_PAC1"/>
</dbReference>
<dbReference type="InterPro" id="IPR019775">
    <property type="entry name" value="WD40_repeat_CS"/>
</dbReference>
<dbReference type="PROSITE" id="PS50294">
    <property type="entry name" value="WD_REPEATS_REGION"/>
    <property type="match status" value="2"/>
</dbReference>
<dbReference type="SMART" id="SM00320">
    <property type="entry name" value="WD40"/>
    <property type="match status" value="6"/>
</dbReference>
<dbReference type="PRINTS" id="PR00320">
    <property type="entry name" value="GPROTEINBRPT"/>
</dbReference>
<dbReference type="PANTHER" id="PTHR22847">
    <property type="entry name" value="WD40 REPEAT PROTEIN"/>
    <property type="match status" value="1"/>
</dbReference>
<feature type="region of interest" description="Disordered" evidence="4">
    <location>
        <begin position="383"/>
        <end position="404"/>
    </location>
</feature>
<dbReference type="InterPro" id="IPR015943">
    <property type="entry name" value="WD40/YVTN_repeat-like_dom_sf"/>
</dbReference>
<reference evidence="5 6" key="1">
    <citation type="journal article" date="2017" name="Mol. Ecol.">
        <title>Comparative and population genomic landscape of Phellinus noxius: A hypervariable fungus causing root rot in trees.</title>
        <authorList>
            <person name="Chung C.L."/>
            <person name="Lee T.J."/>
            <person name="Akiba M."/>
            <person name="Lee H.H."/>
            <person name="Kuo T.H."/>
            <person name="Liu D."/>
            <person name="Ke H.M."/>
            <person name="Yokoi T."/>
            <person name="Roa M.B."/>
            <person name="Lu M.J."/>
            <person name="Chang Y.Y."/>
            <person name="Ann P.J."/>
            <person name="Tsai J.N."/>
            <person name="Chen C.Y."/>
            <person name="Tzean S.S."/>
            <person name="Ota Y."/>
            <person name="Hattori T."/>
            <person name="Sahashi N."/>
            <person name="Liou R.F."/>
            <person name="Kikuchi T."/>
            <person name="Tsai I.J."/>
        </authorList>
    </citation>
    <scope>NUCLEOTIDE SEQUENCE [LARGE SCALE GENOMIC DNA]</scope>
    <source>
        <strain evidence="5 6">FFPRI411160</strain>
    </source>
</reference>
<feature type="compositionally biased region" description="Low complexity" evidence="4">
    <location>
        <begin position="261"/>
        <end position="270"/>
    </location>
</feature>
<feature type="repeat" description="WD" evidence="3">
    <location>
        <begin position="73"/>
        <end position="120"/>
    </location>
</feature>
<protein>
    <submittedName>
        <fullName evidence="5">WD40 domain containing protein</fullName>
    </submittedName>
</protein>
<dbReference type="PROSITE" id="PS50082">
    <property type="entry name" value="WD_REPEATS_2"/>
    <property type="match status" value="2"/>
</dbReference>
<feature type="region of interest" description="Disordered" evidence="4">
    <location>
        <begin position="259"/>
        <end position="279"/>
    </location>
</feature>
<proteinExistence type="predicted"/>
<dbReference type="Proteomes" id="UP000217199">
    <property type="component" value="Unassembled WGS sequence"/>
</dbReference>
<dbReference type="Pfam" id="PF00400">
    <property type="entry name" value="WD40"/>
    <property type="match status" value="3"/>
</dbReference>
<dbReference type="EMBL" id="NBII01000001">
    <property type="protein sequence ID" value="PAV23553.1"/>
    <property type="molecule type" value="Genomic_DNA"/>
</dbReference>
<dbReference type="AlphaFoldDB" id="A0A286UVC2"/>
<dbReference type="InterPro" id="IPR001680">
    <property type="entry name" value="WD40_rpt"/>
</dbReference>
<feature type="compositionally biased region" description="Basic and acidic residues" evidence="4">
    <location>
        <begin position="385"/>
        <end position="396"/>
    </location>
</feature>
<dbReference type="SUPFAM" id="SSF50978">
    <property type="entry name" value="WD40 repeat-like"/>
    <property type="match status" value="1"/>
</dbReference>
<sequence length="420" mass="46252">MNEDSYFFRTETDLVALEARRQKAERTKNVGSPVELPGKPLAIRLRGNDLWVAQSDAVIRRIDLETGAIQQVYRGHTAPVTTLSITEDPSDPRAPPFLISGSWDKTVKIWDTKSKNVLSSTEAHSDFLKCVFPIPGLKLLATSGADKVVRLWDISDLRSTTPLKLLGLISAHSRPVQCIAVDVHSPSEATLITGDSMGIIKVWSLERSYGDSPSCRAAEKQEVSIHRTGINDLWFANGELWTASSDDTALLTHVRSENTLSSSSSSSSAPSPKPIRPIPPLTHPTSVKALLPLSLTPLGESLLLTASGDVIRLYDVNDPWLPELLSTTDAHWFDVIGLGLWVRRVEVKDKSGVGRIEVEPWIVSASLDQTIRKWRLAELVNPPKEPLKQETKEEIPKPVASNQLTAEEEAELAELMSDED</sequence>
<dbReference type="GO" id="GO:1990234">
    <property type="term" value="C:transferase complex"/>
    <property type="evidence" value="ECO:0007669"/>
    <property type="project" value="UniProtKB-ARBA"/>
</dbReference>
<dbReference type="PANTHER" id="PTHR22847:SF637">
    <property type="entry name" value="WD REPEAT DOMAIN 5B"/>
    <property type="match status" value="1"/>
</dbReference>
<organism evidence="5 6">
    <name type="scientific">Pyrrhoderma noxium</name>
    <dbReference type="NCBI Taxonomy" id="2282107"/>
    <lineage>
        <taxon>Eukaryota</taxon>
        <taxon>Fungi</taxon>
        <taxon>Dikarya</taxon>
        <taxon>Basidiomycota</taxon>
        <taxon>Agaricomycotina</taxon>
        <taxon>Agaricomycetes</taxon>
        <taxon>Hymenochaetales</taxon>
        <taxon>Hymenochaetaceae</taxon>
        <taxon>Pyrrhoderma</taxon>
    </lineage>
</organism>
<dbReference type="InterPro" id="IPR036322">
    <property type="entry name" value="WD40_repeat_dom_sf"/>
</dbReference>